<reference evidence="2" key="1">
    <citation type="submission" date="2023-08" db="EMBL/GenBank/DDBJ databases">
        <title>Black Yeasts Isolated from many extreme environments.</title>
        <authorList>
            <person name="Coleine C."/>
            <person name="Stajich J.E."/>
            <person name="Selbmann L."/>
        </authorList>
    </citation>
    <scope>NUCLEOTIDE SEQUENCE</scope>
    <source>
        <strain evidence="2">CCFEE 5401</strain>
    </source>
</reference>
<sequence length="221" mass="21690">MSYAADSRANEARSEGLNNPKNENPGIVTSDSLAAESIQGGGSFGANSDSRGPMDQPSKGSNAANTDTSGATTLESARSAGARDDGDGEQGYGATGSGQTGTQYEQAGGLGSSASGGVTYTDKSSSGNGSSGNSGSNNSRQSGGSSSANSRPKGQNVQEGGFDSDAPNASFTTDIGGQNDPGRAALNDMQARTEPGSGGTGAKQYGVTNDGQFDSLGESSA</sequence>
<name>A0AAN7TLJ9_9PEZI</name>
<feature type="compositionally biased region" description="Polar residues" evidence="1">
    <location>
        <begin position="167"/>
        <end position="176"/>
    </location>
</feature>
<feature type="compositionally biased region" description="Polar residues" evidence="1">
    <location>
        <begin position="16"/>
        <end position="32"/>
    </location>
</feature>
<evidence type="ECO:0000256" key="1">
    <source>
        <dbReference type="SAM" id="MobiDB-lite"/>
    </source>
</evidence>
<comment type="caution">
    <text evidence="2">The sequence shown here is derived from an EMBL/GenBank/DDBJ whole genome shotgun (WGS) entry which is preliminary data.</text>
</comment>
<feature type="region of interest" description="Disordered" evidence="1">
    <location>
        <begin position="1"/>
        <end position="221"/>
    </location>
</feature>
<dbReference type="Proteomes" id="UP001310890">
    <property type="component" value="Unassembled WGS sequence"/>
</dbReference>
<gene>
    <name evidence="2" type="ORF">LTR62_001487</name>
</gene>
<dbReference type="EMBL" id="JAVRRL010000013">
    <property type="protein sequence ID" value="KAK5115287.1"/>
    <property type="molecule type" value="Genomic_DNA"/>
</dbReference>
<organism evidence="2 3">
    <name type="scientific">Meristemomyces frigidus</name>
    <dbReference type="NCBI Taxonomy" id="1508187"/>
    <lineage>
        <taxon>Eukaryota</taxon>
        <taxon>Fungi</taxon>
        <taxon>Dikarya</taxon>
        <taxon>Ascomycota</taxon>
        <taxon>Pezizomycotina</taxon>
        <taxon>Dothideomycetes</taxon>
        <taxon>Dothideomycetidae</taxon>
        <taxon>Mycosphaerellales</taxon>
        <taxon>Teratosphaeriaceae</taxon>
        <taxon>Meristemomyces</taxon>
    </lineage>
</organism>
<feature type="compositionally biased region" description="Polar residues" evidence="1">
    <location>
        <begin position="206"/>
        <end position="221"/>
    </location>
</feature>
<evidence type="ECO:0000313" key="2">
    <source>
        <dbReference type="EMBL" id="KAK5115287.1"/>
    </source>
</evidence>
<proteinExistence type="predicted"/>
<feature type="compositionally biased region" description="Polar residues" evidence="1">
    <location>
        <begin position="58"/>
        <end position="76"/>
    </location>
</feature>
<protein>
    <submittedName>
        <fullName evidence="2">Uncharacterized protein</fullName>
    </submittedName>
</protein>
<feature type="compositionally biased region" description="Low complexity" evidence="1">
    <location>
        <begin position="124"/>
        <end position="150"/>
    </location>
</feature>
<feature type="compositionally biased region" description="Gly residues" evidence="1">
    <location>
        <begin position="89"/>
        <end position="99"/>
    </location>
</feature>
<dbReference type="AlphaFoldDB" id="A0AAN7TLJ9"/>
<evidence type="ECO:0000313" key="3">
    <source>
        <dbReference type="Proteomes" id="UP001310890"/>
    </source>
</evidence>
<accession>A0AAN7TLJ9</accession>